<keyword evidence="1" id="KW-1133">Transmembrane helix</keyword>
<protein>
    <recommendedName>
        <fullName evidence="2">TPM domain-containing protein</fullName>
    </recommendedName>
</protein>
<keyword evidence="4" id="KW-1185">Reference proteome</keyword>
<feature type="transmembrane region" description="Helical" evidence="1">
    <location>
        <begin position="20"/>
        <end position="40"/>
    </location>
</feature>
<accession>L2F981</accession>
<reference evidence="3 4" key="1">
    <citation type="journal article" date="2013" name="Genome Announc.">
        <title>Genome Sequence of Moraxella macacae 0408225, a Novel Bacterial Species Isolated from a Cynomolgus Macaque with Epistaxis.</title>
        <authorList>
            <person name="Ladner J.T."/>
            <person name="Whitehouse C.A."/>
            <person name="Koroleva G.I."/>
            <person name="Palacios G.F."/>
        </authorList>
    </citation>
    <scope>NUCLEOTIDE SEQUENCE [LARGE SCALE GENOMIC DNA]</scope>
    <source>
        <strain evidence="3 4">0408225</strain>
    </source>
</reference>
<keyword evidence="1" id="KW-0472">Membrane</keyword>
<dbReference type="Proteomes" id="UP000023795">
    <property type="component" value="Unassembled WGS sequence"/>
</dbReference>
<evidence type="ECO:0000256" key="1">
    <source>
        <dbReference type="SAM" id="Phobius"/>
    </source>
</evidence>
<dbReference type="PATRIC" id="fig|1230338.3.peg.907"/>
<name>L2F981_9GAMM</name>
<comment type="caution">
    <text evidence="3">The sequence shown here is derived from an EMBL/GenBank/DDBJ whole genome shotgun (WGS) entry which is preliminary data.</text>
</comment>
<dbReference type="PANTHER" id="PTHR30373:SF2">
    <property type="entry name" value="UPF0603 PROTEIN YGCG"/>
    <property type="match status" value="1"/>
</dbReference>
<dbReference type="STRING" id="1230338.MOMA_04180"/>
<dbReference type="Pfam" id="PF04536">
    <property type="entry name" value="TPM_phosphatase"/>
    <property type="match status" value="1"/>
</dbReference>
<dbReference type="eggNOG" id="COG1512">
    <property type="taxonomic scope" value="Bacteria"/>
</dbReference>
<feature type="transmembrane region" description="Helical" evidence="1">
    <location>
        <begin position="247"/>
        <end position="269"/>
    </location>
</feature>
<feature type="transmembrane region" description="Helical" evidence="1">
    <location>
        <begin position="281"/>
        <end position="304"/>
    </location>
</feature>
<dbReference type="Gene3D" id="3.10.310.50">
    <property type="match status" value="1"/>
</dbReference>
<proteinExistence type="predicted"/>
<gene>
    <name evidence="3" type="ORF">MOMA_04180</name>
</gene>
<organism evidence="3 4">
    <name type="scientific">Moraxella macacae 0408225</name>
    <dbReference type="NCBI Taxonomy" id="1230338"/>
    <lineage>
        <taxon>Bacteria</taxon>
        <taxon>Pseudomonadati</taxon>
        <taxon>Pseudomonadota</taxon>
        <taxon>Gammaproteobacteria</taxon>
        <taxon>Moraxellales</taxon>
        <taxon>Moraxellaceae</taxon>
        <taxon>Moraxella</taxon>
    </lineage>
</organism>
<dbReference type="PANTHER" id="PTHR30373">
    <property type="entry name" value="UPF0603 PROTEIN YGCG"/>
    <property type="match status" value="1"/>
</dbReference>
<keyword evidence="1" id="KW-0812">Transmembrane</keyword>
<dbReference type="AlphaFoldDB" id="L2F981"/>
<dbReference type="InterPro" id="IPR007621">
    <property type="entry name" value="TPM_dom"/>
</dbReference>
<dbReference type="EMBL" id="ANIN01000001">
    <property type="protein sequence ID" value="ELA09572.1"/>
    <property type="molecule type" value="Genomic_DNA"/>
</dbReference>
<sequence>MSIKNFFVSPIFVKSIAIKSIAVKFIVQMVLFVLIAVLLAKPSVAKPNEAEFDEMGFRKVATQQTLQNDALPTGMAGKAKDSKAKDSKSLVLQSAVIDEAMVLSSTEKNALEQKIRHIYQRGLAQPAIVIIPTTGDSDIFSYAMQIAERWQLGGKDSDNGLLIVVAIKDRNIQIVTGYGLEGVIPDAIAKRIIREDITPYFKQKDYAGGLNVGLNRIEERLTTDPQILAAADASLAKQQQISEISPIPFAIIALFVGFVLTEVFGRFLAASISAGGVLVGGILLGFGFFTSLIIAVLLFVFLLIRTTGGGKRGGVVITPSGGFGGGGFGSGGYSGGGGGFGGGGAGGSW</sequence>
<dbReference type="RefSeq" id="WP_009767391.1">
    <property type="nucleotide sequence ID" value="NZ_ANIN01000001.1"/>
</dbReference>
<evidence type="ECO:0000313" key="3">
    <source>
        <dbReference type="EMBL" id="ELA09572.1"/>
    </source>
</evidence>
<evidence type="ECO:0000259" key="2">
    <source>
        <dbReference type="Pfam" id="PF04536"/>
    </source>
</evidence>
<evidence type="ECO:0000313" key="4">
    <source>
        <dbReference type="Proteomes" id="UP000023795"/>
    </source>
</evidence>
<feature type="domain" description="TPM" evidence="2">
    <location>
        <begin position="96"/>
        <end position="219"/>
    </location>
</feature>
<dbReference type="OrthoDB" id="9810918at2"/>